<sequence length="100" mass="11048">MDEWGGGIYAVWEQGSPPEIVLGMYMGATWYSYLISETPGVSSEFPSLDDLNILWAEESPGPGLYEIFYSKYYPNGPTDPQNLSGTPLAPSVYPQGLFSR</sequence>
<evidence type="ECO:0000256" key="1">
    <source>
        <dbReference type="SAM" id="MobiDB-lite"/>
    </source>
</evidence>
<evidence type="ECO:0000313" key="2">
    <source>
        <dbReference type="EMBL" id="TET44398.1"/>
    </source>
</evidence>
<proteinExistence type="predicted"/>
<feature type="region of interest" description="Disordered" evidence="1">
    <location>
        <begin position="80"/>
        <end position="100"/>
    </location>
</feature>
<dbReference type="AlphaFoldDB" id="A0A523UPD2"/>
<organism evidence="2 3">
    <name type="scientific">candidate division TA06 bacterium</name>
    <dbReference type="NCBI Taxonomy" id="2250710"/>
    <lineage>
        <taxon>Bacteria</taxon>
        <taxon>Bacteria division TA06</taxon>
    </lineage>
</organism>
<dbReference type="Proteomes" id="UP000315525">
    <property type="component" value="Unassembled WGS sequence"/>
</dbReference>
<comment type="caution">
    <text evidence="2">The sequence shown here is derived from an EMBL/GenBank/DDBJ whole genome shotgun (WGS) entry which is preliminary data.</text>
</comment>
<protein>
    <submittedName>
        <fullName evidence="2">Uncharacterized protein</fullName>
    </submittedName>
</protein>
<gene>
    <name evidence="2" type="ORF">E3J62_10610</name>
</gene>
<dbReference type="EMBL" id="SOJN01000127">
    <property type="protein sequence ID" value="TET44398.1"/>
    <property type="molecule type" value="Genomic_DNA"/>
</dbReference>
<reference evidence="2 3" key="1">
    <citation type="submission" date="2019-03" db="EMBL/GenBank/DDBJ databases">
        <title>Metabolic potential of uncultured bacteria and archaea associated with petroleum seepage in deep-sea sediments.</title>
        <authorList>
            <person name="Dong X."/>
            <person name="Hubert C."/>
        </authorList>
    </citation>
    <scope>NUCLEOTIDE SEQUENCE [LARGE SCALE GENOMIC DNA]</scope>
    <source>
        <strain evidence="2">E44_bin18</strain>
    </source>
</reference>
<accession>A0A523UPD2</accession>
<name>A0A523UPD2_UNCT6</name>
<evidence type="ECO:0000313" key="3">
    <source>
        <dbReference type="Proteomes" id="UP000315525"/>
    </source>
</evidence>